<reference evidence="1" key="1">
    <citation type="submission" date="2021-09" db="EMBL/GenBank/DDBJ databases">
        <title>Fulvivirga sp. isolated from coastal sediment.</title>
        <authorList>
            <person name="Yu H."/>
        </authorList>
    </citation>
    <scope>NUCLEOTIDE SEQUENCE</scope>
    <source>
        <strain evidence="1">1062</strain>
    </source>
</reference>
<dbReference type="Gene3D" id="2.30.110.10">
    <property type="entry name" value="Electron Transport, Fmn-binding Protein, Chain A"/>
    <property type="match status" value="1"/>
</dbReference>
<keyword evidence="2" id="KW-1185">Reference proteome</keyword>
<dbReference type="Proteomes" id="UP001139409">
    <property type="component" value="Unassembled WGS sequence"/>
</dbReference>
<evidence type="ECO:0000313" key="1">
    <source>
        <dbReference type="EMBL" id="MCA6073262.1"/>
    </source>
</evidence>
<dbReference type="AlphaFoldDB" id="A0A9X1KWJ0"/>
<dbReference type="SUPFAM" id="SSF50475">
    <property type="entry name" value="FMN-binding split barrel"/>
    <property type="match status" value="1"/>
</dbReference>
<dbReference type="InterPro" id="IPR024747">
    <property type="entry name" value="Pyridox_Oxase-rel"/>
</dbReference>
<dbReference type="Pfam" id="PF12900">
    <property type="entry name" value="Pyridox_ox_2"/>
    <property type="match status" value="1"/>
</dbReference>
<protein>
    <submittedName>
        <fullName evidence="1">Pyridoxamine 5'-phosphate oxidase family protein</fullName>
    </submittedName>
</protein>
<accession>A0A9X1KWJ0</accession>
<proteinExistence type="predicted"/>
<name>A0A9X1KWJ0_9BACT</name>
<dbReference type="EMBL" id="JAIXNE010000001">
    <property type="protein sequence ID" value="MCA6073262.1"/>
    <property type="molecule type" value="Genomic_DNA"/>
</dbReference>
<comment type="caution">
    <text evidence="1">The sequence shown here is derived from an EMBL/GenBank/DDBJ whole genome shotgun (WGS) entry which is preliminary data.</text>
</comment>
<dbReference type="RefSeq" id="WP_225696381.1">
    <property type="nucleotide sequence ID" value="NZ_JAIXNE010000001.1"/>
</dbReference>
<organism evidence="1 2">
    <name type="scientific">Fulvivirga sedimenti</name>
    <dbReference type="NCBI Taxonomy" id="2879465"/>
    <lineage>
        <taxon>Bacteria</taxon>
        <taxon>Pseudomonadati</taxon>
        <taxon>Bacteroidota</taxon>
        <taxon>Cytophagia</taxon>
        <taxon>Cytophagales</taxon>
        <taxon>Fulvivirgaceae</taxon>
        <taxon>Fulvivirga</taxon>
    </lineage>
</organism>
<dbReference type="InterPro" id="IPR012349">
    <property type="entry name" value="Split_barrel_FMN-bd"/>
</dbReference>
<evidence type="ECO:0000313" key="2">
    <source>
        <dbReference type="Proteomes" id="UP001139409"/>
    </source>
</evidence>
<sequence>MLGKLNSFQCERLFLSETYGRLGCHSEDRTYVIPVSYVYSDGKIYGYTIEGLKIEMMRKNPKVCIQVDHIEDLAHWQSVIAWGEFRELKGKEADDAIHLLTNRLHPFRNSSTSRPKHGLERVQESYSPNSRMIAYEITISEMTGRFEKSQ</sequence>
<gene>
    <name evidence="1" type="ORF">LDX50_00190</name>
</gene>